<feature type="region of interest" description="Disordered" evidence="1">
    <location>
        <begin position="176"/>
        <end position="212"/>
    </location>
</feature>
<dbReference type="EMBL" id="CACVBM020001529">
    <property type="protein sequence ID" value="CAA7053251.1"/>
    <property type="molecule type" value="Genomic_DNA"/>
</dbReference>
<name>A0A6D2KMS8_9BRAS</name>
<sequence>MADEVVPVPLRRLVAWHAKNLASAALVSVFTGFYLVPIFLFYSGEILHAVFVEKNIGVILYLLCLGAAGWFIFPSEDSLESLERERAELQRFGHVAPMTPADFDQHLHFSSVLPPWSSAPPPWSFAPPHFSSVPPPWTSAPLCPPWSPASSVPPSWTGSSPPWSFADSPASSRSSSFPNFPSSPVDTAYPPSTDTSSRMAATDISFSNDDSNIDTKATRFIENFKSQLNREL</sequence>
<reference evidence="3" key="1">
    <citation type="submission" date="2020-01" db="EMBL/GenBank/DDBJ databases">
        <authorList>
            <person name="Mishra B."/>
        </authorList>
    </citation>
    <scope>NUCLEOTIDE SEQUENCE [LARGE SCALE GENOMIC DNA]</scope>
</reference>
<keyword evidence="4" id="KW-1185">Reference proteome</keyword>
<accession>A0A6D2KMS8</accession>
<evidence type="ECO:0000256" key="1">
    <source>
        <dbReference type="SAM" id="MobiDB-lite"/>
    </source>
</evidence>
<feature type="compositionally biased region" description="Polar residues" evidence="1">
    <location>
        <begin position="190"/>
        <end position="199"/>
    </location>
</feature>
<keyword evidence="2" id="KW-1133">Transmembrane helix</keyword>
<evidence type="ECO:0000256" key="2">
    <source>
        <dbReference type="SAM" id="Phobius"/>
    </source>
</evidence>
<keyword evidence="2" id="KW-0812">Transmembrane</keyword>
<feature type="transmembrane region" description="Helical" evidence="2">
    <location>
        <begin position="20"/>
        <end position="43"/>
    </location>
</feature>
<evidence type="ECO:0000313" key="3">
    <source>
        <dbReference type="EMBL" id="CAA7053251.1"/>
    </source>
</evidence>
<dbReference type="AlphaFoldDB" id="A0A6D2KMS8"/>
<feature type="transmembrane region" description="Helical" evidence="2">
    <location>
        <begin position="55"/>
        <end position="73"/>
    </location>
</feature>
<protein>
    <submittedName>
        <fullName evidence="3">Uncharacterized protein</fullName>
    </submittedName>
</protein>
<keyword evidence="2" id="KW-0472">Membrane</keyword>
<proteinExistence type="predicted"/>
<gene>
    <name evidence="3" type="ORF">MERR_LOCUS40486</name>
</gene>
<comment type="caution">
    <text evidence="3">The sequence shown here is derived from an EMBL/GenBank/DDBJ whole genome shotgun (WGS) entry which is preliminary data.</text>
</comment>
<evidence type="ECO:0000313" key="4">
    <source>
        <dbReference type="Proteomes" id="UP000467841"/>
    </source>
</evidence>
<dbReference type="Proteomes" id="UP000467841">
    <property type="component" value="Unassembled WGS sequence"/>
</dbReference>
<organism evidence="3 4">
    <name type="scientific">Microthlaspi erraticum</name>
    <dbReference type="NCBI Taxonomy" id="1685480"/>
    <lineage>
        <taxon>Eukaryota</taxon>
        <taxon>Viridiplantae</taxon>
        <taxon>Streptophyta</taxon>
        <taxon>Embryophyta</taxon>
        <taxon>Tracheophyta</taxon>
        <taxon>Spermatophyta</taxon>
        <taxon>Magnoliopsida</taxon>
        <taxon>eudicotyledons</taxon>
        <taxon>Gunneridae</taxon>
        <taxon>Pentapetalae</taxon>
        <taxon>rosids</taxon>
        <taxon>malvids</taxon>
        <taxon>Brassicales</taxon>
        <taxon>Brassicaceae</taxon>
        <taxon>Coluteocarpeae</taxon>
        <taxon>Microthlaspi</taxon>
    </lineage>
</organism>